<dbReference type="Proteomes" id="UP000215137">
    <property type="component" value="Chromosome"/>
</dbReference>
<dbReference type="OrthoDB" id="2584775at2"/>
<dbReference type="EMBL" id="CP022983">
    <property type="protein sequence ID" value="ASV68546.1"/>
    <property type="molecule type" value="Genomic_DNA"/>
</dbReference>
<organism evidence="1 2">
    <name type="scientific">Cytobacillus kochii</name>
    <dbReference type="NCBI Taxonomy" id="859143"/>
    <lineage>
        <taxon>Bacteria</taxon>
        <taxon>Bacillati</taxon>
        <taxon>Bacillota</taxon>
        <taxon>Bacilli</taxon>
        <taxon>Bacillales</taxon>
        <taxon>Bacillaceae</taxon>
        <taxon>Cytobacillus</taxon>
    </lineage>
</organism>
<protein>
    <recommendedName>
        <fullName evidence="3">N-acetyltransferase domain-containing protein</fullName>
    </recommendedName>
</protein>
<evidence type="ECO:0008006" key="3">
    <source>
        <dbReference type="Google" id="ProtNLM"/>
    </source>
</evidence>
<accession>A0A248TK05</accession>
<proteinExistence type="predicted"/>
<sequence length="206" mass="25132">MFKKVTSQKEQEAFAATWEYFCERNGWHKDPYAQTGERYQLLLSKRDPTVIGTIEFIPYHEEVEVERYFRFSKIPSIFQQQDRVWEIDKLCLHKDYHRQGYFFHFFEIIYDHALLHQPKYYIAILEKKLYRLLKMSVGRRMIRVDKQTVRSEASLIPVVIQIEQIMKDDTIIQSLFLRRNKLLLWKYFFRTGLNRLKNKAVRILRG</sequence>
<gene>
    <name evidence="1" type="ORF">CKF48_15270</name>
</gene>
<dbReference type="KEGG" id="bko:CKF48_15270"/>
<name>A0A248TK05_9BACI</name>
<keyword evidence="2" id="KW-1185">Reference proteome</keyword>
<dbReference type="Gene3D" id="3.40.630.30">
    <property type="match status" value="1"/>
</dbReference>
<evidence type="ECO:0000313" key="1">
    <source>
        <dbReference type="EMBL" id="ASV68546.1"/>
    </source>
</evidence>
<reference evidence="1 2" key="1">
    <citation type="submission" date="2017-08" db="EMBL/GenBank/DDBJ databases">
        <title>Complete Genome Sequence of Bacillus kochii Oregon-R-modENCODE STRAIN BDGP4, isolated from Drosophila melanogaster gut.</title>
        <authorList>
            <person name="Wan K.H."/>
            <person name="Yu C."/>
            <person name="Park S."/>
            <person name="Hammonds A.S."/>
            <person name="Booth B.W."/>
            <person name="Celniker S.E."/>
        </authorList>
    </citation>
    <scope>NUCLEOTIDE SEQUENCE [LARGE SCALE GENOMIC DNA]</scope>
    <source>
        <strain evidence="1 2">BDGP4</strain>
    </source>
</reference>
<dbReference type="SUPFAM" id="SSF55729">
    <property type="entry name" value="Acyl-CoA N-acyltransferases (Nat)"/>
    <property type="match status" value="1"/>
</dbReference>
<dbReference type="RefSeq" id="WP_095372116.1">
    <property type="nucleotide sequence ID" value="NZ_CP022983.1"/>
</dbReference>
<evidence type="ECO:0000313" key="2">
    <source>
        <dbReference type="Proteomes" id="UP000215137"/>
    </source>
</evidence>
<dbReference type="AlphaFoldDB" id="A0A248TK05"/>
<dbReference type="InterPro" id="IPR016181">
    <property type="entry name" value="Acyl_CoA_acyltransferase"/>
</dbReference>